<feature type="non-terminal residue" evidence="1">
    <location>
        <position position="1"/>
    </location>
</feature>
<feature type="non-terminal residue" evidence="1">
    <location>
        <position position="63"/>
    </location>
</feature>
<dbReference type="AlphaFoldDB" id="A0A9N9HJ39"/>
<name>A0A9N9HJ39_9GLOM</name>
<evidence type="ECO:0000313" key="1">
    <source>
        <dbReference type="EMBL" id="CAG8677943.1"/>
    </source>
</evidence>
<dbReference type="Proteomes" id="UP000789831">
    <property type="component" value="Unassembled WGS sequence"/>
</dbReference>
<sequence length="63" mass="7019">CLQGDGGRDLEGEITRTPIVFQLKDWEVRVCVDVVRDLEGILSRYPIETIGVLVTSRIDGFLG</sequence>
<reference evidence="1" key="1">
    <citation type="submission" date="2021-06" db="EMBL/GenBank/DDBJ databases">
        <authorList>
            <person name="Kallberg Y."/>
            <person name="Tangrot J."/>
            <person name="Rosling A."/>
        </authorList>
    </citation>
    <scope>NUCLEOTIDE SEQUENCE</scope>
    <source>
        <strain evidence="1">MT106</strain>
    </source>
</reference>
<protein>
    <submittedName>
        <fullName evidence="1">130_t:CDS:1</fullName>
    </submittedName>
</protein>
<comment type="caution">
    <text evidence="1">The sequence shown here is derived from an EMBL/GenBank/DDBJ whole genome shotgun (WGS) entry which is preliminary data.</text>
</comment>
<proteinExistence type="predicted"/>
<dbReference type="EMBL" id="CAJVPL010009381">
    <property type="protein sequence ID" value="CAG8677943.1"/>
    <property type="molecule type" value="Genomic_DNA"/>
</dbReference>
<evidence type="ECO:0000313" key="2">
    <source>
        <dbReference type="Proteomes" id="UP000789831"/>
    </source>
</evidence>
<organism evidence="1 2">
    <name type="scientific">Ambispora gerdemannii</name>
    <dbReference type="NCBI Taxonomy" id="144530"/>
    <lineage>
        <taxon>Eukaryota</taxon>
        <taxon>Fungi</taxon>
        <taxon>Fungi incertae sedis</taxon>
        <taxon>Mucoromycota</taxon>
        <taxon>Glomeromycotina</taxon>
        <taxon>Glomeromycetes</taxon>
        <taxon>Archaeosporales</taxon>
        <taxon>Ambisporaceae</taxon>
        <taxon>Ambispora</taxon>
    </lineage>
</organism>
<dbReference type="OrthoDB" id="2429086at2759"/>
<keyword evidence="2" id="KW-1185">Reference proteome</keyword>
<gene>
    <name evidence="1" type="ORF">AGERDE_LOCUS12541</name>
</gene>
<accession>A0A9N9HJ39</accession>